<dbReference type="Pfam" id="PF04870">
    <property type="entry name" value="Moulting_cycle"/>
    <property type="match status" value="1"/>
</dbReference>
<keyword evidence="1" id="KW-0472">Membrane</keyword>
<accession>A0A183IFH6</accession>
<dbReference type="OrthoDB" id="5917548at2759"/>
<evidence type="ECO:0000313" key="2">
    <source>
        <dbReference type="EMBL" id="VDO97411.1"/>
    </source>
</evidence>
<feature type="transmembrane region" description="Helical" evidence="1">
    <location>
        <begin position="493"/>
        <end position="511"/>
    </location>
</feature>
<dbReference type="AlphaFoldDB" id="A0A183IFH6"/>
<evidence type="ECO:0000313" key="4">
    <source>
        <dbReference type="WBParaSite" id="SBAD_0000248301-mRNA-1"/>
    </source>
</evidence>
<dbReference type="EMBL" id="UZAM01007194">
    <property type="protein sequence ID" value="VDO97411.1"/>
    <property type="molecule type" value="Genomic_DNA"/>
</dbReference>
<sequence>MDIVLHLCRWKYFDFNRLRGGVFVKYDVSFSVPLSHQLYNNTIGLLITVVGTRTEQKLEDSEKMKLRNCAQNSTSVEEHARCFAPYFQMELEEEERKSGSSNRFHYRFRRDIYRDSHTLVGQFLHWAKKLLVKIKSRGKKLKIYANLPSPFQHSRSDNEFETDSTIQKPTAKIQKMIDTYRNCSLQAMTNYSSNVDLRQFAAPDWMKNMMIDIRVLMEHIDSVGDLADMFRVLSPRLFPVEPEKNAERILSPNILSLYDDNDEFLSFTNLLSPMTELDRVAMIELVKELLDVNDLVNDTLHLTRGETTMSIEEKLLVENVERLGRLTLAFERLTASYSEEQADALWNNGYTFLTADQLHIIYSGNETKLGLDLQNYNHTTDHQREIALKKYFIAIADGKVRLNGDNSENVDEFRQEEEVVEGTVSIHPNILSPLIGSPTVLGNVALSPFIFSPVIFSPSTTTIFTTSPMIGAPVLMSPVLVHPDFLSPKVMSPFILTPVVVTPIIFGPLVINPSVMVPFAVAALIFNAGFLSPFVLNPNVLTPSILSPQAYWASVLSPGVLSPVIDSPCKVCTVIGSPCILC</sequence>
<keyword evidence="1" id="KW-1133">Transmembrane helix</keyword>
<evidence type="ECO:0000313" key="3">
    <source>
        <dbReference type="Proteomes" id="UP000270296"/>
    </source>
</evidence>
<evidence type="ECO:0000256" key="1">
    <source>
        <dbReference type="SAM" id="Phobius"/>
    </source>
</evidence>
<dbReference type="Proteomes" id="UP000270296">
    <property type="component" value="Unassembled WGS sequence"/>
</dbReference>
<reference evidence="2 3" key="2">
    <citation type="submission" date="2018-11" db="EMBL/GenBank/DDBJ databases">
        <authorList>
            <consortium name="Pathogen Informatics"/>
        </authorList>
    </citation>
    <scope>NUCLEOTIDE SEQUENCE [LARGE SCALE GENOMIC DNA]</scope>
</reference>
<dbReference type="PANTHER" id="PTHR21523:SF46">
    <property type="entry name" value="MLT-TEN (MLT-10) RELATED"/>
    <property type="match status" value="1"/>
</dbReference>
<proteinExistence type="predicted"/>
<reference evidence="4" key="1">
    <citation type="submission" date="2016-06" db="UniProtKB">
        <authorList>
            <consortium name="WormBaseParasite"/>
        </authorList>
    </citation>
    <scope>IDENTIFICATION</scope>
</reference>
<keyword evidence="1" id="KW-0812">Transmembrane</keyword>
<gene>
    <name evidence="2" type="ORF">SBAD_LOCUS2370</name>
</gene>
<name>A0A183IFH6_9BILA</name>
<dbReference type="PANTHER" id="PTHR21523">
    <property type="match status" value="1"/>
</dbReference>
<keyword evidence="3" id="KW-1185">Reference proteome</keyword>
<feature type="transmembrane region" description="Helical" evidence="1">
    <location>
        <begin position="517"/>
        <end position="536"/>
    </location>
</feature>
<protein>
    <submittedName>
        <fullName evidence="4">ATP-dependent DNA helicase</fullName>
    </submittedName>
</protein>
<dbReference type="WBParaSite" id="SBAD_0000248301-mRNA-1">
    <property type="protein sequence ID" value="SBAD_0000248301-mRNA-1"/>
    <property type="gene ID" value="SBAD_0000248301"/>
</dbReference>
<dbReference type="InterPro" id="IPR006954">
    <property type="entry name" value="Mlt-10-like"/>
</dbReference>
<organism evidence="4">
    <name type="scientific">Soboliphyme baturini</name>
    <dbReference type="NCBI Taxonomy" id="241478"/>
    <lineage>
        <taxon>Eukaryota</taxon>
        <taxon>Metazoa</taxon>
        <taxon>Ecdysozoa</taxon>
        <taxon>Nematoda</taxon>
        <taxon>Enoplea</taxon>
        <taxon>Dorylaimia</taxon>
        <taxon>Dioctophymatida</taxon>
        <taxon>Dioctophymatoidea</taxon>
        <taxon>Soboliphymatidae</taxon>
        <taxon>Soboliphyme</taxon>
    </lineage>
</organism>